<feature type="transmembrane region" description="Helical" evidence="6">
    <location>
        <begin position="511"/>
        <end position="530"/>
    </location>
</feature>
<feature type="transmembrane region" description="Helical" evidence="6">
    <location>
        <begin position="485"/>
        <end position="505"/>
    </location>
</feature>
<dbReference type="Proteomes" id="UP000027138">
    <property type="component" value="Unassembled WGS sequence"/>
</dbReference>
<feature type="transmembrane region" description="Helical" evidence="6">
    <location>
        <begin position="200"/>
        <end position="221"/>
    </location>
</feature>
<comment type="subcellular location">
    <subcellularLocation>
        <location evidence="1">Membrane</location>
        <topology evidence="1">Multi-pass membrane protein</topology>
    </subcellularLocation>
</comment>
<dbReference type="PANTHER" id="PTHR42893">
    <property type="entry name" value="PROTEIN DETOXIFICATION 44, CHLOROPLASTIC-RELATED"/>
    <property type="match status" value="1"/>
</dbReference>
<dbReference type="InterPro" id="IPR044644">
    <property type="entry name" value="DinF-like"/>
</dbReference>
<name>A0A067JTG5_JATCU</name>
<dbReference type="STRING" id="180498.A0A067JTG5"/>
<feature type="transmembrane region" description="Helical" evidence="6">
    <location>
        <begin position="241"/>
        <end position="259"/>
    </location>
</feature>
<dbReference type="NCBIfam" id="TIGR00797">
    <property type="entry name" value="matE"/>
    <property type="match status" value="1"/>
</dbReference>
<keyword evidence="3 6" id="KW-0812">Transmembrane</keyword>
<comment type="similarity">
    <text evidence="2 6">Belongs to the multi antimicrobial extrusion (MATE) (TC 2.A.66.1) family.</text>
</comment>
<feature type="transmembrane region" description="Helical" evidence="6">
    <location>
        <begin position="379"/>
        <end position="401"/>
    </location>
</feature>
<evidence type="ECO:0000256" key="1">
    <source>
        <dbReference type="ARBA" id="ARBA00004141"/>
    </source>
</evidence>
<dbReference type="OrthoDB" id="2126698at2759"/>
<evidence type="ECO:0000256" key="7">
    <source>
        <dbReference type="SAM" id="MobiDB-lite"/>
    </source>
</evidence>
<dbReference type="GO" id="GO:0015297">
    <property type="term" value="F:antiporter activity"/>
    <property type="evidence" value="ECO:0007669"/>
    <property type="project" value="InterPro"/>
</dbReference>
<evidence type="ECO:0000256" key="3">
    <source>
        <dbReference type="ARBA" id="ARBA00022692"/>
    </source>
</evidence>
<dbReference type="CDD" id="cd13136">
    <property type="entry name" value="MATE_DinF_like"/>
    <property type="match status" value="1"/>
</dbReference>
<gene>
    <name evidence="8" type="ORF">JCGZ_00416</name>
</gene>
<feature type="transmembrane region" description="Helical" evidence="6">
    <location>
        <begin position="271"/>
        <end position="292"/>
    </location>
</feature>
<dbReference type="KEGG" id="jcu:105648093"/>
<reference evidence="8 9" key="1">
    <citation type="journal article" date="2014" name="PLoS ONE">
        <title>Global Analysis of Gene Expression Profiles in Physic Nut (Jatropha curcas L.) Seedlings Exposed to Salt Stress.</title>
        <authorList>
            <person name="Zhang L."/>
            <person name="Zhang C."/>
            <person name="Wu P."/>
            <person name="Chen Y."/>
            <person name="Li M."/>
            <person name="Jiang H."/>
            <person name="Wu G."/>
        </authorList>
    </citation>
    <scope>NUCLEOTIDE SEQUENCE [LARGE SCALE GENOMIC DNA]</scope>
    <source>
        <strain evidence="9">cv. GZQX0401</strain>
        <tissue evidence="8">Young leaves</tissue>
    </source>
</reference>
<evidence type="ECO:0000313" key="8">
    <source>
        <dbReference type="EMBL" id="KDP22829.1"/>
    </source>
</evidence>
<dbReference type="AlphaFoldDB" id="A0A067JTG5"/>
<feature type="transmembrane region" description="Helical" evidence="6">
    <location>
        <begin position="298"/>
        <end position="316"/>
    </location>
</feature>
<dbReference type="EMBL" id="KK915374">
    <property type="protein sequence ID" value="KDP22829.1"/>
    <property type="molecule type" value="Genomic_DNA"/>
</dbReference>
<organism evidence="8 9">
    <name type="scientific">Jatropha curcas</name>
    <name type="common">Barbados nut</name>
    <dbReference type="NCBI Taxonomy" id="180498"/>
    <lineage>
        <taxon>Eukaryota</taxon>
        <taxon>Viridiplantae</taxon>
        <taxon>Streptophyta</taxon>
        <taxon>Embryophyta</taxon>
        <taxon>Tracheophyta</taxon>
        <taxon>Spermatophyta</taxon>
        <taxon>Magnoliopsida</taxon>
        <taxon>eudicotyledons</taxon>
        <taxon>Gunneridae</taxon>
        <taxon>Pentapetalae</taxon>
        <taxon>rosids</taxon>
        <taxon>fabids</taxon>
        <taxon>Malpighiales</taxon>
        <taxon>Euphorbiaceae</taxon>
        <taxon>Crotonoideae</taxon>
        <taxon>Jatropheae</taxon>
        <taxon>Jatropha</taxon>
    </lineage>
</organism>
<evidence type="ECO:0000256" key="5">
    <source>
        <dbReference type="ARBA" id="ARBA00023136"/>
    </source>
</evidence>
<evidence type="ECO:0000313" key="9">
    <source>
        <dbReference type="Proteomes" id="UP000027138"/>
    </source>
</evidence>
<feature type="region of interest" description="Disordered" evidence="7">
    <location>
        <begin position="37"/>
        <end position="84"/>
    </location>
</feature>
<dbReference type="GO" id="GO:0042910">
    <property type="term" value="F:xenobiotic transmembrane transporter activity"/>
    <property type="evidence" value="ECO:0007669"/>
    <property type="project" value="InterPro"/>
</dbReference>
<feature type="transmembrane region" description="Helical" evidence="6">
    <location>
        <begin position="337"/>
        <end position="359"/>
    </location>
</feature>
<sequence>MATFLSHIHYFQINPSSKPRFLTSIVPCYNVRLQAAASKSSPEKSTTTNTNTNTSVDISPKKPKPSVSRKRVDLTEPRSPSSLSLSDSFSGLFSRLRDGFKIDELGSEILSIALPAALALAADPITSLVDTAFIGHIGPVDLAAVGVSVSVFNLVSKLFNVPLLNITTSFVAEEKALASEAKDINQLQGKKYLPAVSTSLVLAAGVGIVEAVALFFGSGFLMNVMGIPVDSPMRVPAENFLAWRAFGAPPIVIALAAQGTFRGFKDTKTPLFAIGAGNLLNAILDPILIFAFGFGIGGAAISTVISEYLIAFILLWELNDRVSLISPNIDGKKVVSYLSSGGLLIGRTIAVLLTMTLATSMAAREGPIPMAGHEICMQIWLAVSLLNDALALAGQALLASCYSQGNYKQARQVIYRVMQIGGVTGVALGVILSLGYGAFSSLFSTDSEVLEIAWSGILFVAGSQPMNAIAFVVDGLYYGVSDFGYAAYSMVVVGLISSVFILVAAPAYGLAGVWTGLFLFMTLRVVAGMWRLGTKTGPWKLVWATEEQEKD</sequence>
<dbReference type="GO" id="GO:0016020">
    <property type="term" value="C:membrane"/>
    <property type="evidence" value="ECO:0007669"/>
    <property type="project" value="UniProtKB-SubCell"/>
</dbReference>
<feature type="transmembrane region" description="Helical" evidence="6">
    <location>
        <begin position="413"/>
        <end position="432"/>
    </location>
</feature>
<dbReference type="Pfam" id="PF01554">
    <property type="entry name" value="MatE"/>
    <property type="match status" value="2"/>
</dbReference>
<evidence type="ECO:0000256" key="4">
    <source>
        <dbReference type="ARBA" id="ARBA00022989"/>
    </source>
</evidence>
<dbReference type="InterPro" id="IPR002528">
    <property type="entry name" value="MATE_fam"/>
</dbReference>
<dbReference type="PANTHER" id="PTHR42893:SF46">
    <property type="entry name" value="PROTEIN DETOXIFICATION 44, CHLOROPLASTIC"/>
    <property type="match status" value="1"/>
</dbReference>
<keyword evidence="9" id="KW-1185">Reference proteome</keyword>
<evidence type="ECO:0000256" key="2">
    <source>
        <dbReference type="ARBA" id="ARBA00010199"/>
    </source>
</evidence>
<proteinExistence type="inferred from homology"/>
<keyword evidence="4 6" id="KW-1133">Transmembrane helix</keyword>
<feature type="transmembrane region" description="Helical" evidence="6">
    <location>
        <begin position="452"/>
        <end position="473"/>
    </location>
</feature>
<protein>
    <recommendedName>
        <fullName evidence="6">Protein DETOXIFICATION</fullName>
    </recommendedName>
    <alternativeName>
        <fullName evidence="6">Multidrug and toxic compound extrusion protein</fullName>
    </alternativeName>
</protein>
<evidence type="ECO:0000256" key="6">
    <source>
        <dbReference type="RuleBase" id="RU004914"/>
    </source>
</evidence>
<keyword evidence="5 6" id="KW-0472">Membrane</keyword>
<accession>A0A067JTG5</accession>